<evidence type="ECO:0000256" key="8">
    <source>
        <dbReference type="ARBA" id="ARBA00025046"/>
    </source>
</evidence>
<evidence type="ECO:0000256" key="3">
    <source>
        <dbReference type="ARBA" id="ARBA00008621"/>
    </source>
</evidence>
<organism evidence="12 13">
    <name type="scientific">Ammonicoccus fulvus</name>
    <dbReference type="NCBI Taxonomy" id="3138240"/>
    <lineage>
        <taxon>Bacteria</taxon>
        <taxon>Bacillati</taxon>
        <taxon>Actinomycetota</taxon>
        <taxon>Actinomycetes</taxon>
        <taxon>Propionibacteriales</taxon>
        <taxon>Propionibacteriaceae</taxon>
        <taxon>Ammonicoccus</taxon>
    </lineage>
</organism>
<evidence type="ECO:0000256" key="1">
    <source>
        <dbReference type="ARBA" id="ARBA00001342"/>
    </source>
</evidence>
<keyword evidence="13" id="KW-1185">Reference proteome</keyword>
<proteinExistence type="inferred from homology"/>
<dbReference type="PANTHER" id="PTHR33254:SF16">
    <property type="entry name" value="BLR3842 PROTEIN"/>
    <property type="match status" value="1"/>
</dbReference>
<protein>
    <recommendedName>
        <fullName evidence="7">Putative 4-hydroxy-4-methyl-2-oxoglutarate aldolase</fullName>
        <ecNumber evidence="6">4.1.1.112</ecNumber>
        <ecNumber evidence="5">4.1.3.17</ecNumber>
    </recommendedName>
    <alternativeName>
        <fullName evidence="10">Oxaloacetate decarboxylase</fullName>
    </alternativeName>
    <alternativeName>
        <fullName evidence="9">RraA-like protein</fullName>
    </alternativeName>
</protein>
<dbReference type="RefSeq" id="WP_425307492.1">
    <property type="nucleotide sequence ID" value="NZ_CP154795.1"/>
</dbReference>
<dbReference type="Proteomes" id="UP001442841">
    <property type="component" value="Chromosome"/>
</dbReference>
<dbReference type="Pfam" id="PF03737">
    <property type="entry name" value="RraA-like"/>
    <property type="match status" value="1"/>
</dbReference>
<evidence type="ECO:0000256" key="6">
    <source>
        <dbReference type="ARBA" id="ARBA00012947"/>
    </source>
</evidence>
<evidence type="ECO:0000256" key="11">
    <source>
        <dbReference type="ARBA" id="ARBA00047973"/>
    </source>
</evidence>
<dbReference type="PANTHER" id="PTHR33254">
    <property type="entry name" value="4-HYDROXY-4-METHYL-2-OXOGLUTARATE ALDOLASE 3-RELATED"/>
    <property type="match status" value="1"/>
</dbReference>
<evidence type="ECO:0000313" key="13">
    <source>
        <dbReference type="Proteomes" id="UP001442841"/>
    </source>
</evidence>
<evidence type="ECO:0000256" key="9">
    <source>
        <dbReference type="ARBA" id="ARBA00030169"/>
    </source>
</evidence>
<comment type="subunit">
    <text evidence="4">Homotrimer.</text>
</comment>
<reference evidence="12 13" key="1">
    <citation type="submission" date="2024-04" db="EMBL/GenBank/DDBJ databases">
        <title>Isolation of an actinomycete strain from pig manure.</title>
        <authorList>
            <person name="Gong T."/>
            <person name="Yu Z."/>
            <person name="An M."/>
            <person name="Wei C."/>
            <person name="Yang W."/>
            <person name="Liu L."/>
        </authorList>
    </citation>
    <scope>NUCLEOTIDE SEQUENCE [LARGE SCALE GENOMIC DNA]</scope>
    <source>
        <strain evidence="12 13">ZF39</strain>
    </source>
</reference>
<dbReference type="SUPFAM" id="SSF89562">
    <property type="entry name" value="RraA-like"/>
    <property type="match status" value="1"/>
</dbReference>
<evidence type="ECO:0000256" key="7">
    <source>
        <dbReference type="ARBA" id="ARBA00016549"/>
    </source>
</evidence>
<dbReference type="NCBIfam" id="NF006731">
    <property type="entry name" value="PRK09262.1"/>
    <property type="match status" value="1"/>
</dbReference>
<comment type="catalytic activity">
    <reaction evidence="11">
        <text>oxaloacetate + H(+) = pyruvate + CO2</text>
        <dbReference type="Rhea" id="RHEA:15641"/>
        <dbReference type="ChEBI" id="CHEBI:15361"/>
        <dbReference type="ChEBI" id="CHEBI:15378"/>
        <dbReference type="ChEBI" id="CHEBI:16452"/>
        <dbReference type="ChEBI" id="CHEBI:16526"/>
        <dbReference type="EC" id="4.1.1.112"/>
    </reaction>
</comment>
<dbReference type="InterPro" id="IPR036704">
    <property type="entry name" value="RraA/RraA-like_sf"/>
</dbReference>
<sequence length="217" mass="23164">MTSTTSAPATTATVTDEQLARLAEIDVATLYEASGLDCAMEPEIRPVWPGAKIVGRALPLRTHPADNLPLHIALEHARPDDVLVVDGRQELCGYWGEVLAVAAQVRGVRGLVIDGGCRDVERMEEIEFPVFSRGVSVRRTGKNFRGRILEPLVVAGVAVAPGDAVVADPDGVVVIPADAVETTLAAADERLAKEAGFMERIRGGELTLDIYGFRNNG</sequence>
<dbReference type="InterPro" id="IPR005493">
    <property type="entry name" value="RraA/RraA-like"/>
</dbReference>
<name>A0ABZ3FLV2_9ACTN</name>
<comment type="function">
    <text evidence="8">Catalyzes the aldol cleavage of 4-hydroxy-4-methyl-2-oxoglutarate (HMG) into 2 molecules of pyruvate. Also contains a secondary oxaloacetate (OAA) decarboxylase activity due to the common pyruvate enolate transition state formed following C-C bond cleavage in the retro-aldol and decarboxylation reactions.</text>
</comment>
<evidence type="ECO:0000313" key="12">
    <source>
        <dbReference type="EMBL" id="XAN06054.1"/>
    </source>
</evidence>
<dbReference type="EMBL" id="CP154795">
    <property type="protein sequence ID" value="XAN06054.1"/>
    <property type="molecule type" value="Genomic_DNA"/>
</dbReference>
<evidence type="ECO:0000256" key="5">
    <source>
        <dbReference type="ARBA" id="ARBA00012213"/>
    </source>
</evidence>
<dbReference type="EC" id="4.1.1.112" evidence="6"/>
<accession>A0ABZ3FLV2</accession>
<dbReference type="Gene3D" id="3.50.30.40">
    <property type="entry name" value="Ribonuclease E inhibitor RraA/RraA-like"/>
    <property type="match status" value="1"/>
</dbReference>
<dbReference type="EC" id="4.1.3.17" evidence="5"/>
<comment type="catalytic activity">
    <reaction evidence="1">
        <text>4-hydroxy-4-methyl-2-oxoglutarate = 2 pyruvate</text>
        <dbReference type="Rhea" id="RHEA:22748"/>
        <dbReference type="ChEBI" id="CHEBI:15361"/>
        <dbReference type="ChEBI" id="CHEBI:58276"/>
        <dbReference type="EC" id="4.1.3.17"/>
    </reaction>
</comment>
<evidence type="ECO:0000256" key="2">
    <source>
        <dbReference type="ARBA" id="ARBA00001968"/>
    </source>
</evidence>
<gene>
    <name evidence="12" type="ORF">AADG42_01600</name>
</gene>
<evidence type="ECO:0000256" key="4">
    <source>
        <dbReference type="ARBA" id="ARBA00011233"/>
    </source>
</evidence>
<dbReference type="CDD" id="cd16841">
    <property type="entry name" value="RraA_family"/>
    <property type="match status" value="1"/>
</dbReference>
<evidence type="ECO:0000256" key="10">
    <source>
        <dbReference type="ARBA" id="ARBA00032305"/>
    </source>
</evidence>
<comment type="similarity">
    <text evidence="3">Belongs to the class II aldolase/RraA-like family.</text>
</comment>
<comment type="cofactor">
    <cofactor evidence="2">
        <name>a divalent metal cation</name>
        <dbReference type="ChEBI" id="CHEBI:60240"/>
    </cofactor>
</comment>